<sequence>MGFLSNLEEASKKLRIFNADLNKPESFKGCMGVFHWAQPMGKGCTEEDEEVDTKLAVEGLLGALKG</sequence>
<dbReference type="EMBL" id="JBCGBO010000005">
    <property type="protein sequence ID" value="KAK9202467.1"/>
    <property type="molecule type" value="Genomic_DNA"/>
</dbReference>
<evidence type="ECO:0000313" key="1">
    <source>
        <dbReference type="EMBL" id="KAK9202467.1"/>
    </source>
</evidence>
<keyword evidence="2" id="KW-1185">Reference proteome</keyword>
<evidence type="ECO:0000313" key="2">
    <source>
        <dbReference type="Proteomes" id="UP001428341"/>
    </source>
</evidence>
<accession>A0AAP0ME66</accession>
<dbReference type="Gene3D" id="3.40.50.720">
    <property type="entry name" value="NAD(P)-binding Rossmann-like Domain"/>
    <property type="match status" value="1"/>
</dbReference>
<dbReference type="AlphaFoldDB" id="A0AAP0ME66"/>
<protein>
    <submittedName>
        <fullName evidence="1">Uncharacterized protein</fullName>
    </submittedName>
</protein>
<comment type="caution">
    <text evidence="1">The sequence shown here is derived from an EMBL/GenBank/DDBJ whole genome shotgun (WGS) entry which is preliminary data.</text>
</comment>
<reference evidence="1 2" key="1">
    <citation type="submission" date="2024-05" db="EMBL/GenBank/DDBJ databases">
        <title>Haplotype-resolved chromosome-level genome assembly of Huyou (Citrus changshanensis).</title>
        <authorList>
            <person name="Miao C."/>
            <person name="Chen W."/>
            <person name="Wu Y."/>
            <person name="Wang L."/>
            <person name="Zhao S."/>
            <person name="Grierson D."/>
            <person name="Xu C."/>
            <person name="Chen K."/>
        </authorList>
    </citation>
    <scope>NUCLEOTIDE SEQUENCE [LARGE SCALE GENOMIC DNA]</scope>
    <source>
        <strain evidence="1">01-14</strain>
        <tissue evidence="1">Leaf</tissue>
    </source>
</reference>
<name>A0AAP0ME66_9ROSI</name>
<proteinExistence type="predicted"/>
<dbReference type="Proteomes" id="UP001428341">
    <property type="component" value="Unassembled WGS sequence"/>
</dbReference>
<gene>
    <name evidence="1" type="ORF">WN944_017678</name>
</gene>
<organism evidence="1 2">
    <name type="scientific">Citrus x changshan-huyou</name>
    <dbReference type="NCBI Taxonomy" id="2935761"/>
    <lineage>
        <taxon>Eukaryota</taxon>
        <taxon>Viridiplantae</taxon>
        <taxon>Streptophyta</taxon>
        <taxon>Embryophyta</taxon>
        <taxon>Tracheophyta</taxon>
        <taxon>Spermatophyta</taxon>
        <taxon>Magnoliopsida</taxon>
        <taxon>eudicotyledons</taxon>
        <taxon>Gunneridae</taxon>
        <taxon>Pentapetalae</taxon>
        <taxon>rosids</taxon>
        <taxon>malvids</taxon>
        <taxon>Sapindales</taxon>
        <taxon>Rutaceae</taxon>
        <taxon>Aurantioideae</taxon>
        <taxon>Citrus</taxon>
    </lineage>
</organism>